<dbReference type="PANTHER" id="PTHR33048:SF124">
    <property type="entry name" value="INTEGRAL MEMBRANE PROTEIN"/>
    <property type="match status" value="1"/>
</dbReference>
<evidence type="ECO:0000256" key="6">
    <source>
        <dbReference type="SAM" id="Phobius"/>
    </source>
</evidence>
<sequence length="464" mass="51166">MNDSRGSCQTAANTDLSDRIGLAMLHGGEEAQNVRTPCCQKRHIGSPNHSQNRQVDETPVTMASFPVTNGVTTIIPPPENYVVDFGNPKTQHTLEHFMIFCFLGSLAFICLVQRLYTKHYIVGGLRADDYLITGAWVASLIMESVQIWSISIGGLCHHAWEMPIEVYEKHMITSYIAAPVFIFCNGLSKTSLLTFYLRISTQRAFIITIWATMAIVACYTIVIAALLLFGCRPISASWDPNAMASAKCVDVAALYIAIAIANIFSDVVLFIIPIPTVMRLKMPLAQKLGASLMFGIGSVTIATSIVRMAYLPSLLHTNDIPWVAAPANVWVFIEANLFIICGSMPTFRKFFQKFAPKWLGSSYGSQNHPSRGNTYKMSGSMVSRQHRTGYSQFDDAESDSLSAKELRQLSDANAKRESIVTGYVTSVDCEAARSSQEQNMDSKGIVDNGRGIGFTRTIEIKYST</sequence>
<evidence type="ECO:0000256" key="3">
    <source>
        <dbReference type="ARBA" id="ARBA00022989"/>
    </source>
</evidence>
<dbReference type="PANTHER" id="PTHR33048">
    <property type="entry name" value="PTH11-LIKE INTEGRAL MEMBRANE PROTEIN (AFU_ORTHOLOGUE AFUA_5G11245)"/>
    <property type="match status" value="1"/>
</dbReference>
<evidence type="ECO:0000313" key="8">
    <source>
        <dbReference type="EMBL" id="CEO50177.1"/>
    </source>
</evidence>
<gene>
    <name evidence="8" type="ORF">BN869_000006234_1</name>
</gene>
<feature type="transmembrane region" description="Helical" evidence="6">
    <location>
        <begin position="204"/>
        <end position="229"/>
    </location>
</feature>
<proteinExistence type="inferred from homology"/>
<feature type="transmembrane region" description="Helical" evidence="6">
    <location>
        <begin position="252"/>
        <end position="276"/>
    </location>
</feature>
<protein>
    <recommendedName>
        <fullName evidence="7">Rhodopsin domain-containing protein</fullName>
    </recommendedName>
</protein>
<evidence type="ECO:0000259" key="7">
    <source>
        <dbReference type="Pfam" id="PF20684"/>
    </source>
</evidence>
<comment type="subcellular location">
    <subcellularLocation>
        <location evidence="1">Membrane</location>
        <topology evidence="1">Multi-pass membrane protein</topology>
    </subcellularLocation>
</comment>
<keyword evidence="2 6" id="KW-0812">Transmembrane</keyword>
<dbReference type="GO" id="GO:0016020">
    <property type="term" value="C:membrane"/>
    <property type="evidence" value="ECO:0007669"/>
    <property type="project" value="UniProtKB-SubCell"/>
</dbReference>
<feature type="transmembrane region" description="Helical" evidence="6">
    <location>
        <begin position="172"/>
        <end position="197"/>
    </location>
</feature>
<evidence type="ECO:0000256" key="4">
    <source>
        <dbReference type="ARBA" id="ARBA00023136"/>
    </source>
</evidence>
<dbReference type="EMBL" id="CDPU01000017">
    <property type="protein sequence ID" value="CEO50177.1"/>
    <property type="molecule type" value="Genomic_DNA"/>
</dbReference>
<feature type="transmembrane region" description="Helical" evidence="6">
    <location>
        <begin position="129"/>
        <end position="152"/>
    </location>
</feature>
<keyword evidence="4 6" id="KW-0472">Membrane</keyword>
<reference evidence="8" key="1">
    <citation type="submission" date="2015-01" db="EMBL/GenBank/DDBJ databases">
        <authorList>
            <person name="Durling Mikael"/>
        </authorList>
    </citation>
    <scope>NUCLEOTIDE SEQUENCE</scope>
</reference>
<feature type="transmembrane region" description="Helical" evidence="6">
    <location>
        <begin position="329"/>
        <end position="347"/>
    </location>
</feature>
<dbReference type="InterPro" id="IPR049326">
    <property type="entry name" value="Rhodopsin_dom_fungi"/>
</dbReference>
<keyword evidence="3 6" id="KW-1133">Transmembrane helix</keyword>
<dbReference type="InterPro" id="IPR052337">
    <property type="entry name" value="SAT4-like"/>
</dbReference>
<evidence type="ECO:0000256" key="2">
    <source>
        <dbReference type="ARBA" id="ARBA00022692"/>
    </source>
</evidence>
<comment type="similarity">
    <text evidence="5">Belongs to the SAT4 family.</text>
</comment>
<feature type="transmembrane region" description="Helical" evidence="6">
    <location>
        <begin position="288"/>
        <end position="309"/>
    </location>
</feature>
<organism evidence="8">
    <name type="scientific">Bionectria ochroleuca</name>
    <name type="common">Gliocladium roseum</name>
    <dbReference type="NCBI Taxonomy" id="29856"/>
    <lineage>
        <taxon>Eukaryota</taxon>
        <taxon>Fungi</taxon>
        <taxon>Dikarya</taxon>
        <taxon>Ascomycota</taxon>
        <taxon>Pezizomycotina</taxon>
        <taxon>Sordariomycetes</taxon>
        <taxon>Hypocreomycetidae</taxon>
        <taxon>Hypocreales</taxon>
        <taxon>Bionectriaceae</taxon>
        <taxon>Clonostachys</taxon>
    </lineage>
</organism>
<dbReference type="AlphaFoldDB" id="A0A0B7K3L9"/>
<dbReference type="Pfam" id="PF20684">
    <property type="entry name" value="Fung_rhodopsin"/>
    <property type="match status" value="1"/>
</dbReference>
<feature type="transmembrane region" description="Helical" evidence="6">
    <location>
        <begin position="97"/>
        <end position="117"/>
    </location>
</feature>
<name>A0A0B7K3L9_BIOOC</name>
<evidence type="ECO:0000256" key="1">
    <source>
        <dbReference type="ARBA" id="ARBA00004141"/>
    </source>
</evidence>
<accession>A0A0B7K3L9</accession>
<feature type="domain" description="Rhodopsin" evidence="7">
    <location>
        <begin position="114"/>
        <end position="353"/>
    </location>
</feature>
<evidence type="ECO:0000256" key="5">
    <source>
        <dbReference type="ARBA" id="ARBA00038359"/>
    </source>
</evidence>